<evidence type="ECO:0000256" key="1">
    <source>
        <dbReference type="SAM" id="Phobius"/>
    </source>
</evidence>
<comment type="caution">
    <text evidence="2">The sequence shown here is derived from an EMBL/GenBank/DDBJ whole genome shotgun (WGS) entry which is preliminary data.</text>
</comment>
<organism evidence="2 3">
    <name type="scientific">Borrelia duttonii CR2A</name>
    <dbReference type="NCBI Taxonomy" id="1432657"/>
    <lineage>
        <taxon>Bacteria</taxon>
        <taxon>Pseudomonadati</taxon>
        <taxon>Spirochaetota</taxon>
        <taxon>Spirochaetia</taxon>
        <taxon>Spirochaetales</taxon>
        <taxon>Borreliaceae</taxon>
        <taxon>Borrelia</taxon>
    </lineage>
</organism>
<protein>
    <submittedName>
        <fullName evidence="2">Uncharacterized protein</fullName>
    </submittedName>
</protein>
<gene>
    <name evidence="2" type="ORF">BDCR2A_00423</name>
</gene>
<reference evidence="2 3" key="1">
    <citation type="submission" date="2013-12" db="EMBL/GenBank/DDBJ databases">
        <title>Comparative genomics of relapsing fever spirochetes.</title>
        <authorList>
            <person name="Schwan T.G."/>
            <person name="Raffel S.J."/>
            <person name="Porcella S.F."/>
        </authorList>
    </citation>
    <scope>NUCLEOTIDE SEQUENCE [LARGE SCALE GENOMIC DNA]</scope>
    <source>
        <strain evidence="2 3">CR2A</strain>
    </source>
</reference>
<proteinExistence type="predicted"/>
<dbReference type="PATRIC" id="fig|1432657.3.peg.422"/>
<dbReference type="AlphaFoldDB" id="W6TIH3"/>
<feature type="transmembrane region" description="Helical" evidence="1">
    <location>
        <begin position="12"/>
        <end position="36"/>
    </location>
</feature>
<sequence>MLDMKKELFTFLSNFIVFLFLFVALVFCYTYFFGVAYLEKHILVATFFDTVLSVYHNFNGFFIFLF</sequence>
<dbReference type="Proteomes" id="UP000019148">
    <property type="component" value="Unassembled WGS sequence"/>
</dbReference>
<accession>W6TIH3</accession>
<name>W6TIH3_9SPIR</name>
<keyword evidence="1" id="KW-0472">Membrane</keyword>
<keyword evidence="1" id="KW-1133">Transmembrane helix</keyword>
<evidence type="ECO:0000313" key="3">
    <source>
        <dbReference type="Proteomes" id="UP000019148"/>
    </source>
</evidence>
<feature type="transmembrane region" description="Helical" evidence="1">
    <location>
        <begin position="42"/>
        <end position="65"/>
    </location>
</feature>
<dbReference type="EMBL" id="AZIT01000001">
    <property type="protein sequence ID" value="ETZ18450.1"/>
    <property type="molecule type" value="Genomic_DNA"/>
</dbReference>
<evidence type="ECO:0000313" key="2">
    <source>
        <dbReference type="EMBL" id="ETZ18450.1"/>
    </source>
</evidence>
<keyword evidence="1" id="KW-0812">Transmembrane</keyword>